<dbReference type="AlphaFoldDB" id="A0A7R9HVZ4"/>
<gene>
    <name evidence="2" type="ORF">TBIB3V08_LOCUS884</name>
</gene>
<dbReference type="EMBL" id="OD564431">
    <property type="protein sequence ID" value="CAD7438290.1"/>
    <property type="molecule type" value="Genomic_DNA"/>
</dbReference>
<feature type="compositionally biased region" description="Basic residues" evidence="1">
    <location>
        <begin position="194"/>
        <end position="204"/>
    </location>
</feature>
<protein>
    <submittedName>
        <fullName evidence="2">Uncharacterized protein</fullName>
    </submittedName>
</protein>
<evidence type="ECO:0000256" key="1">
    <source>
        <dbReference type="SAM" id="MobiDB-lite"/>
    </source>
</evidence>
<accession>A0A7R9HVZ4</accession>
<reference evidence="2" key="1">
    <citation type="submission" date="2020-11" db="EMBL/GenBank/DDBJ databases">
        <authorList>
            <person name="Tran Van P."/>
        </authorList>
    </citation>
    <scope>NUCLEOTIDE SEQUENCE</scope>
</reference>
<evidence type="ECO:0000313" key="2">
    <source>
        <dbReference type="EMBL" id="CAD7438290.1"/>
    </source>
</evidence>
<feature type="region of interest" description="Disordered" evidence="1">
    <location>
        <begin position="178"/>
        <end position="204"/>
    </location>
</feature>
<organism evidence="2">
    <name type="scientific">Timema bartmani</name>
    <dbReference type="NCBI Taxonomy" id="61472"/>
    <lineage>
        <taxon>Eukaryota</taxon>
        <taxon>Metazoa</taxon>
        <taxon>Ecdysozoa</taxon>
        <taxon>Arthropoda</taxon>
        <taxon>Hexapoda</taxon>
        <taxon>Insecta</taxon>
        <taxon>Pterygota</taxon>
        <taxon>Neoptera</taxon>
        <taxon>Polyneoptera</taxon>
        <taxon>Phasmatodea</taxon>
        <taxon>Timematodea</taxon>
        <taxon>Timematoidea</taxon>
        <taxon>Timematidae</taxon>
        <taxon>Timema</taxon>
    </lineage>
</organism>
<proteinExistence type="predicted"/>
<name>A0A7R9HVZ4_9NEOP</name>
<sequence length="204" mass="22945">MGLSLLLEDEKVALFNPPLLGLISGTVSAMRPIFGRKVPVETLPEKNPPIHFGRPFLARGISETNEAMKRPEDRPVFPLDKVERRKSGRQKFGASQIRIGGESRKLILRAGGVGCADLTTPSSRRSRHYLHQQKAAARSMAFALKGRGAGDTDYILIFRRTFENSHLISKAQEEIYQNRPPDPVSKVHKEKNNRITWKHCKHSS</sequence>